<dbReference type="Pfam" id="PF02545">
    <property type="entry name" value="Maf"/>
    <property type="match status" value="1"/>
</dbReference>
<sequence length="195" mass="20867">MKLVLASASPRRRELMALAAPAYEVCVSDVDESALTAPDPAALAQVLADAKCAAAAALRPGDVVVGCDTVVDVDGQVLGKPRDREDARRMLDSLSGRTHRVHTGVCIQAPGEQRRFCVTTEVEFWPLDAAERDAYLDSGEPYDKAGGYGIQGGAAKFVRGIRGCYFNVVGLPVSQVHRALRSMACWQALGFDESD</sequence>
<evidence type="ECO:0000313" key="4">
    <source>
        <dbReference type="EMBL" id="MEQ2520166.1"/>
    </source>
</evidence>
<dbReference type="EC" id="3.6.1.9" evidence="3"/>
<comment type="caution">
    <text evidence="4">The sequence shown here is derived from an EMBL/GenBank/DDBJ whole genome shotgun (WGS) entry which is preliminary data.</text>
</comment>
<dbReference type="InterPro" id="IPR029001">
    <property type="entry name" value="ITPase-like_fam"/>
</dbReference>
<dbReference type="EMBL" id="JBBMFA010000082">
    <property type="protein sequence ID" value="MEQ2520166.1"/>
    <property type="molecule type" value="Genomic_DNA"/>
</dbReference>
<feature type="site" description="Important for substrate specificity" evidence="3">
    <location>
        <position position="69"/>
    </location>
</feature>
<proteinExistence type="inferred from homology"/>
<name>A0ABV1GEA6_9FIRM</name>
<keyword evidence="2 3" id="KW-0378">Hydrolase</keyword>
<dbReference type="PANTHER" id="PTHR43213">
    <property type="entry name" value="BIFUNCTIONAL DTTP/UTP PYROPHOSPHATASE/METHYLTRANSFERASE PROTEIN-RELATED"/>
    <property type="match status" value="1"/>
</dbReference>
<evidence type="ECO:0000256" key="3">
    <source>
        <dbReference type="HAMAP-Rule" id="MF_00528"/>
    </source>
</evidence>
<accession>A0ABV1GEA6</accession>
<dbReference type="Proteomes" id="UP001477672">
    <property type="component" value="Unassembled WGS sequence"/>
</dbReference>
<dbReference type="PIRSF" id="PIRSF006305">
    <property type="entry name" value="Maf"/>
    <property type="match status" value="1"/>
</dbReference>
<dbReference type="SUPFAM" id="SSF52972">
    <property type="entry name" value="ITPase-like"/>
    <property type="match status" value="1"/>
</dbReference>
<reference evidence="4 5" key="1">
    <citation type="submission" date="2024-03" db="EMBL/GenBank/DDBJ databases">
        <title>Human intestinal bacterial collection.</title>
        <authorList>
            <person name="Pauvert C."/>
            <person name="Hitch T.C.A."/>
            <person name="Clavel T."/>
        </authorList>
    </citation>
    <scope>NUCLEOTIDE SEQUENCE [LARGE SCALE GENOMIC DNA]</scope>
    <source>
        <strain evidence="4 5">CLA-JM-H11</strain>
    </source>
</reference>
<feature type="active site" description="Proton acceptor" evidence="3">
    <location>
        <position position="68"/>
    </location>
</feature>
<dbReference type="Gene3D" id="3.90.950.10">
    <property type="match status" value="1"/>
</dbReference>
<evidence type="ECO:0000256" key="1">
    <source>
        <dbReference type="ARBA" id="ARBA00001968"/>
    </source>
</evidence>
<protein>
    <recommendedName>
        <fullName evidence="3">dTTP/UTP pyrophosphatase</fullName>
        <shortName evidence="3">dTTPase/UTPase</shortName>
        <ecNumber evidence="3">3.6.1.9</ecNumber>
    </recommendedName>
    <alternativeName>
        <fullName evidence="3">Nucleoside triphosphate pyrophosphatase</fullName>
    </alternativeName>
    <alternativeName>
        <fullName evidence="3">Nucleotide pyrophosphatase</fullName>
        <shortName evidence="3">Nucleotide PPase</shortName>
    </alternativeName>
</protein>
<comment type="catalytic activity">
    <reaction evidence="3">
        <text>UTP + H2O = UMP + diphosphate + H(+)</text>
        <dbReference type="Rhea" id="RHEA:29395"/>
        <dbReference type="ChEBI" id="CHEBI:15377"/>
        <dbReference type="ChEBI" id="CHEBI:15378"/>
        <dbReference type="ChEBI" id="CHEBI:33019"/>
        <dbReference type="ChEBI" id="CHEBI:46398"/>
        <dbReference type="ChEBI" id="CHEBI:57865"/>
        <dbReference type="EC" id="3.6.1.9"/>
    </reaction>
</comment>
<feature type="site" description="Important for substrate specificity" evidence="3">
    <location>
        <position position="11"/>
    </location>
</feature>
<dbReference type="PANTHER" id="PTHR43213:SF5">
    <property type="entry name" value="BIFUNCTIONAL DTTP_UTP PYROPHOSPHATASE_METHYLTRANSFERASE PROTEIN-RELATED"/>
    <property type="match status" value="1"/>
</dbReference>
<comment type="cofactor">
    <cofactor evidence="1 3">
        <name>a divalent metal cation</name>
        <dbReference type="ChEBI" id="CHEBI:60240"/>
    </cofactor>
</comment>
<dbReference type="GO" id="GO:0016787">
    <property type="term" value="F:hydrolase activity"/>
    <property type="evidence" value="ECO:0007669"/>
    <property type="project" value="UniProtKB-KW"/>
</dbReference>
<dbReference type="RefSeq" id="WP_349215620.1">
    <property type="nucleotide sequence ID" value="NZ_JBBMFA010000082.1"/>
</dbReference>
<evidence type="ECO:0000256" key="2">
    <source>
        <dbReference type="ARBA" id="ARBA00022801"/>
    </source>
</evidence>
<keyword evidence="3" id="KW-0546">Nucleotide metabolism</keyword>
<comment type="caution">
    <text evidence="3">Lacks conserved residue(s) required for the propagation of feature annotation.</text>
</comment>
<dbReference type="InterPro" id="IPR003697">
    <property type="entry name" value="Maf-like"/>
</dbReference>
<dbReference type="NCBIfam" id="TIGR00172">
    <property type="entry name" value="maf"/>
    <property type="match status" value="1"/>
</dbReference>
<comment type="catalytic activity">
    <reaction evidence="3">
        <text>dTTP + H2O = dTMP + diphosphate + H(+)</text>
        <dbReference type="Rhea" id="RHEA:28534"/>
        <dbReference type="ChEBI" id="CHEBI:15377"/>
        <dbReference type="ChEBI" id="CHEBI:15378"/>
        <dbReference type="ChEBI" id="CHEBI:33019"/>
        <dbReference type="ChEBI" id="CHEBI:37568"/>
        <dbReference type="ChEBI" id="CHEBI:63528"/>
        <dbReference type="EC" id="3.6.1.9"/>
    </reaction>
</comment>
<comment type="subcellular location">
    <subcellularLocation>
        <location evidence="3">Cytoplasm</location>
    </subcellularLocation>
</comment>
<comment type="function">
    <text evidence="3">Nucleoside triphosphate pyrophosphatase that hydrolyzes dTTP and UTP. May have a dual role in cell division arrest and in preventing the incorporation of modified nucleotides into cellular nucleic acids.</text>
</comment>
<feature type="site" description="Important for substrate specificity" evidence="3">
    <location>
        <position position="151"/>
    </location>
</feature>
<evidence type="ECO:0000313" key="5">
    <source>
        <dbReference type="Proteomes" id="UP001477672"/>
    </source>
</evidence>
<organism evidence="4 5">
    <name type="scientific">Ruthenibacterium intestinale</name>
    <dbReference type="NCBI Taxonomy" id="3133163"/>
    <lineage>
        <taxon>Bacteria</taxon>
        <taxon>Bacillati</taxon>
        <taxon>Bacillota</taxon>
        <taxon>Clostridia</taxon>
        <taxon>Eubacteriales</taxon>
        <taxon>Oscillospiraceae</taxon>
        <taxon>Ruthenibacterium</taxon>
    </lineage>
</organism>
<keyword evidence="3" id="KW-0963">Cytoplasm</keyword>
<keyword evidence="5" id="KW-1185">Reference proteome</keyword>
<comment type="similarity">
    <text evidence="3">Belongs to the Maf family. YhdE subfamily.</text>
</comment>
<dbReference type="HAMAP" id="MF_00528">
    <property type="entry name" value="Maf"/>
    <property type="match status" value="1"/>
</dbReference>
<dbReference type="CDD" id="cd00555">
    <property type="entry name" value="Maf"/>
    <property type="match status" value="1"/>
</dbReference>
<gene>
    <name evidence="4" type="ORF">WMO24_06950</name>
</gene>